<dbReference type="OrthoDB" id="9807329at2"/>
<dbReference type="PIRSF" id="PIRSF028757">
    <property type="entry name" value="LD-carboxypeptidase"/>
    <property type="match status" value="1"/>
</dbReference>
<dbReference type="EMBL" id="QPIZ01000005">
    <property type="protein sequence ID" value="RCW37520.1"/>
    <property type="molecule type" value="Genomic_DNA"/>
</dbReference>
<dbReference type="RefSeq" id="WP_106154642.1">
    <property type="nucleotide sequence ID" value="NZ_PVTS01000024.1"/>
</dbReference>
<sequence>MSIAIPPFIKKGALFGLVSPAGKTDLKVVEDAEKFLEANGHRSRRGKYASCEYHQFSGTDEQRITDMQAFLNDPEVDVIWCCRGGYGTSRIIERLDFSAMPRKPRWIVGFSDITVFHAALQNIYNVASIHGPMPVNLQPNDKNQQDFRHLLELLSGKDFAINTPPHPLNRWGTAGGLLTGGNLSLLSTLTGTKYDFDPHGKILFIEEVGEQLYHLDRMMQHLKLAGKLKNLSGLVVGQLTEMNDKPTPFGLSANEIIMETVQHYDYPVIFDFPTGHADLNEPLLMGVQTHIQVNREGGMLIRS</sequence>
<dbReference type="InterPro" id="IPR027461">
    <property type="entry name" value="Carboxypeptidase_A_C_sf"/>
</dbReference>
<reference evidence="9 10" key="1">
    <citation type="submission" date="2018-07" db="EMBL/GenBank/DDBJ databases">
        <title>Freshwater and sediment microbial communities from various areas in North America, analyzing microbe dynamics in response to fracking.</title>
        <authorList>
            <person name="Lamendella R."/>
        </authorList>
    </citation>
    <scope>NUCLEOTIDE SEQUENCE [LARGE SCALE GENOMIC DNA]</scope>
    <source>
        <strain evidence="9 10">160A</strain>
    </source>
</reference>
<gene>
    <name evidence="9" type="ORF">DFO77_10528</name>
</gene>
<dbReference type="GO" id="GO:0006508">
    <property type="term" value="P:proteolysis"/>
    <property type="evidence" value="ECO:0007669"/>
    <property type="project" value="UniProtKB-KW"/>
</dbReference>
<dbReference type="AlphaFoldDB" id="A0A2T0WXG3"/>
<name>A0A2T0WXG3_9BACT</name>
<keyword evidence="10" id="KW-1185">Reference proteome</keyword>
<feature type="active site" description="Nucleophile" evidence="6">
    <location>
        <position position="111"/>
    </location>
</feature>
<comment type="caution">
    <text evidence="9">The sequence shown here is derived from an EMBL/GenBank/DDBJ whole genome shotgun (WGS) entry which is preliminary data.</text>
</comment>
<dbReference type="SUPFAM" id="SSF52317">
    <property type="entry name" value="Class I glutamine amidotransferase-like"/>
    <property type="match status" value="1"/>
</dbReference>
<dbReference type="InterPro" id="IPR029062">
    <property type="entry name" value="Class_I_gatase-like"/>
</dbReference>
<keyword evidence="3" id="KW-0645">Protease</keyword>
<evidence type="ECO:0000256" key="3">
    <source>
        <dbReference type="ARBA" id="ARBA00022670"/>
    </source>
</evidence>
<dbReference type="STRING" id="1168289.GCA_000259075_03443"/>
<evidence type="ECO:0000256" key="2">
    <source>
        <dbReference type="ARBA" id="ARBA00022645"/>
    </source>
</evidence>
<dbReference type="InterPro" id="IPR040449">
    <property type="entry name" value="Peptidase_S66_N"/>
</dbReference>
<dbReference type="PANTHER" id="PTHR30237">
    <property type="entry name" value="MURAMOYLTETRAPEPTIDE CARBOXYPEPTIDASE"/>
    <property type="match status" value="1"/>
</dbReference>
<keyword evidence="4" id="KW-0378">Hydrolase</keyword>
<keyword evidence="2 9" id="KW-0121">Carboxypeptidase</keyword>
<evidence type="ECO:0000313" key="10">
    <source>
        <dbReference type="Proteomes" id="UP000252733"/>
    </source>
</evidence>
<organism evidence="9 10">
    <name type="scientific">Marinilabilia salmonicolor</name>
    <dbReference type="NCBI Taxonomy" id="989"/>
    <lineage>
        <taxon>Bacteria</taxon>
        <taxon>Pseudomonadati</taxon>
        <taxon>Bacteroidota</taxon>
        <taxon>Bacteroidia</taxon>
        <taxon>Marinilabiliales</taxon>
        <taxon>Marinilabiliaceae</taxon>
        <taxon>Marinilabilia</taxon>
    </lineage>
</organism>
<dbReference type="InterPro" id="IPR040921">
    <property type="entry name" value="Peptidase_S66C"/>
</dbReference>
<dbReference type="SUPFAM" id="SSF141986">
    <property type="entry name" value="LD-carboxypeptidase A C-terminal domain-like"/>
    <property type="match status" value="1"/>
</dbReference>
<comment type="similarity">
    <text evidence="1">Belongs to the peptidase S66 family.</text>
</comment>
<dbReference type="Proteomes" id="UP000252733">
    <property type="component" value="Unassembled WGS sequence"/>
</dbReference>
<protein>
    <submittedName>
        <fullName evidence="9">Muramoyltetrapeptide carboxypeptidase</fullName>
    </submittedName>
</protein>
<evidence type="ECO:0000256" key="1">
    <source>
        <dbReference type="ARBA" id="ARBA00010233"/>
    </source>
</evidence>
<evidence type="ECO:0000256" key="5">
    <source>
        <dbReference type="ARBA" id="ARBA00022825"/>
    </source>
</evidence>
<feature type="active site" description="Charge relay system" evidence="6">
    <location>
        <position position="276"/>
    </location>
</feature>
<feature type="domain" description="LD-carboxypeptidase C-terminal" evidence="8">
    <location>
        <begin position="176"/>
        <end position="291"/>
    </location>
</feature>
<dbReference type="Pfam" id="PF17676">
    <property type="entry name" value="Peptidase_S66C"/>
    <property type="match status" value="1"/>
</dbReference>
<dbReference type="CDD" id="cd07025">
    <property type="entry name" value="Peptidase_S66"/>
    <property type="match status" value="1"/>
</dbReference>
<dbReference type="Pfam" id="PF02016">
    <property type="entry name" value="Peptidase_S66"/>
    <property type="match status" value="1"/>
</dbReference>
<dbReference type="GO" id="GO:0008236">
    <property type="term" value="F:serine-type peptidase activity"/>
    <property type="evidence" value="ECO:0007669"/>
    <property type="project" value="UniProtKB-KW"/>
</dbReference>
<accession>A0A2T0WXG3</accession>
<evidence type="ECO:0000313" key="9">
    <source>
        <dbReference type="EMBL" id="RCW37520.1"/>
    </source>
</evidence>
<evidence type="ECO:0000259" key="8">
    <source>
        <dbReference type="Pfam" id="PF17676"/>
    </source>
</evidence>
<feature type="domain" description="LD-carboxypeptidase N-terminal" evidence="7">
    <location>
        <begin position="16"/>
        <end position="131"/>
    </location>
</feature>
<dbReference type="Gene3D" id="3.50.30.60">
    <property type="entry name" value="LD-carboxypeptidase A C-terminal domain-like"/>
    <property type="match status" value="1"/>
</dbReference>
<proteinExistence type="inferred from homology"/>
<dbReference type="InterPro" id="IPR003507">
    <property type="entry name" value="S66_fam"/>
</dbReference>
<dbReference type="Gene3D" id="3.40.50.10740">
    <property type="entry name" value="Class I glutamine amidotransferase-like"/>
    <property type="match status" value="1"/>
</dbReference>
<dbReference type="GO" id="GO:0004180">
    <property type="term" value="F:carboxypeptidase activity"/>
    <property type="evidence" value="ECO:0007669"/>
    <property type="project" value="UniProtKB-KW"/>
</dbReference>
<evidence type="ECO:0000256" key="4">
    <source>
        <dbReference type="ARBA" id="ARBA00022801"/>
    </source>
</evidence>
<feature type="active site" description="Charge relay system" evidence="6">
    <location>
        <position position="206"/>
    </location>
</feature>
<keyword evidence="5" id="KW-0720">Serine protease</keyword>
<dbReference type="InterPro" id="IPR027478">
    <property type="entry name" value="LdcA_N"/>
</dbReference>
<dbReference type="PANTHER" id="PTHR30237:SF2">
    <property type="entry name" value="MUREIN TETRAPEPTIDE CARBOXYPEPTIDASE"/>
    <property type="match status" value="1"/>
</dbReference>
<evidence type="ECO:0000256" key="6">
    <source>
        <dbReference type="PIRSR" id="PIRSR028757-1"/>
    </source>
</evidence>
<evidence type="ECO:0000259" key="7">
    <source>
        <dbReference type="Pfam" id="PF02016"/>
    </source>
</evidence>